<feature type="domain" description="G-protein coupled receptors family 2 profile 2" evidence="15">
    <location>
        <begin position="539"/>
        <end position="723"/>
    </location>
</feature>
<dbReference type="InterPro" id="IPR057244">
    <property type="entry name" value="GAIN_B"/>
</dbReference>
<feature type="transmembrane region" description="Helical" evidence="12">
    <location>
        <begin position="584"/>
        <end position="607"/>
    </location>
</feature>
<evidence type="ECO:0000256" key="9">
    <source>
        <dbReference type="ARBA" id="ARBA00023180"/>
    </source>
</evidence>
<dbReference type="AlphaFoldDB" id="A0A974HKH4"/>
<evidence type="ECO:0000256" key="8">
    <source>
        <dbReference type="ARBA" id="ARBA00023170"/>
    </source>
</evidence>
<dbReference type="OMA" id="TNGCAKE"/>
<dbReference type="InterPro" id="IPR056274">
    <property type="entry name" value="Ig_ADGRF3"/>
</dbReference>
<dbReference type="Gene3D" id="4.10.1240.10">
    <property type="entry name" value="GPCR, family 2, extracellular hormone receptor domain"/>
    <property type="match status" value="1"/>
</dbReference>
<feature type="transmembrane region" description="Helical" evidence="12">
    <location>
        <begin position="857"/>
        <end position="884"/>
    </location>
</feature>
<keyword evidence="5" id="KW-0297">G-protein coupled receptor</keyword>
<dbReference type="InterPro" id="IPR000832">
    <property type="entry name" value="GPCR_2_secretin-like"/>
</dbReference>
<dbReference type="SMART" id="SM00303">
    <property type="entry name" value="GPS"/>
    <property type="match status" value="1"/>
</dbReference>
<dbReference type="SMART" id="SM00008">
    <property type="entry name" value="HormR"/>
    <property type="match status" value="1"/>
</dbReference>
<dbReference type="Gene3D" id="2.60.220.50">
    <property type="match status" value="1"/>
</dbReference>
<gene>
    <name evidence="16" type="ORF">XELAEV_18028317mg</name>
</gene>
<protein>
    <submittedName>
        <fullName evidence="16">Uncharacterized protein</fullName>
    </submittedName>
</protein>
<dbReference type="Proteomes" id="UP000694892">
    <property type="component" value="Chromosome 5L"/>
</dbReference>
<evidence type="ECO:0000256" key="6">
    <source>
        <dbReference type="ARBA" id="ARBA00023136"/>
    </source>
</evidence>
<dbReference type="InterPro" id="IPR051587">
    <property type="entry name" value="Adhesion_GPCR"/>
</dbReference>
<feature type="transmembrane region" description="Helical" evidence="12">
    <location>
        <begin position="652"/>
        <end position="675"/>
    </location>
</feature>
<sequence>MISLLSSTISIGSDVQLLFSSTKEVTNIRWFIKNKYWILMTELFNGAKISIEKFAFNSTLTIRDSTRMWGGQYICNYIYKNVYWQVDFTVDFPLRTQDITKVSSQASVMSTLFLGITLECCVWDDGQNYTVFWDPGPMASVVVRRIWNLCYTLTITTVPAADTIYTCRFLGNVEQVAEAQISIVVIQAGDLYCPQDVFNPSWKETKAGYEAEILCPEGKSGTITRSCNIYGWWAFPYFKCQDIKVVSLLEQAKWLKAGLGTPVTEIPLMIGSLKFYTMGRGQYISTSWDVTAAIQTMYTLSLAAIENNIAINVSIMTDCITVSSQILEYELPNLWYNIHYEDPAIGSKFTQSLENMLRVLEPQAKDLQIIAPNVELNIFVLEPSTLASHSTLSISPRVQMLFKSTALQELTQIGNLTMASMAIKKLSKILPNNYGNNLKGSGHVIKDIILMNNFNINQESLRQDGIDLIFERASDLNRTEVDLSQCVLWDYNLFDGNGGWSPEECLTYTKDNITVCSCKHQTSLSLVTFIPTPQEECRWKSLNLFGRSTSIASLILSLLIYLVEWRFIVKSQISFCHQMSIVNIALCWLMADLCFLGSSCIIGTTLTPDFCTAAAFFKHLFYMAASFWMLFEGLLLFQQLVLGFLKLQKKSLVVIMLAIGYLCPLIIALVTLSLYHPSGTYVTADICFLNVENGAINTFSAPVLIISFMNIVVVIVGIWKLMKPSQSESSEESGEGQPKERSRDSTNGCAKERSEESAEGQAKERSRDSTNGCAKERSEESAEGQAKERPEESSKGSANERSEESAKESSEESAKESSEESARERSEESAKERSGESSEESSEGEDREDLIAIFKPLLILTTIFALTWVLELAMSVMCGVQVFLDFISNILNSFQVSQRRQRGLFISVFGCLMDKRVRIENFLHCWI</sequence>
<dbReference type="InterPro" id="IPR001879">
    <property type="entry name" value="GPCR_2_extracellular_dom"/>
</dbReference>
<dbReference type="GO" id="GO:0007166">
    <property type="term" value="P:cell surface receptor signaling pathway"/>
    <property type="evidence" value="ECO:0007669"/>
    <property type="project" value="InterPro"/>
</dbReference>
<evidence type="ECO:0000259" key="14">
    <source>
        <dbReference type="PROSITE" id="PS50227"/>
    </source>
</evidence>
<dbReference type="InterPro" id="IPR046338">
    <property type="entry name" value="GAIN_dom_sf"/>
</dbReference>
<dbReference type="PROSITE" id="PS50261">
    <property type="entry name" value="G_PROTEIN_RECEP_F2_4"/>
    <property type="match status" value="1"/>
</dbReference>
<dbReference type="Gene3D" id="1.20.1070.10">
    <property type="entry name" value="Rhodopsin 7-helix transmembrane proteins"/>
    <property type="match status" value="2"/>
</dbReference>
<feature type="transmembrane region" description="Helical" evidence="12">
    <location>
        <begin position="544"/>
        <end position="563"/>
    </location>
</feature>
<dbReference type="PANTHER" id="PTHR45813:SF2">
    <property type="entry name" value="ADHESION G-PROTEIN COUPLED RECEPTOR F3"/>
    <property type="match status" value="1"/>
</dbReference>
<evidence type="ECO:0000259" key="15">
    <source>
        <dbReference type="PROSITE" id="PS50261"/>
    </source>
</evidence>
<evidence type="ECO:0000259" key="13">
    <source>
        <dbReference type="PROSITE" id="PS50221"/>
    </source>
</evidence>
<dbReference type="EMBL" id="CM004474">
    <property type="protein sequence ID" value="OCT81497.1"/>
    <property type="molecule type" value="Genomic_DNA"/>
</dbReference>
<dbReference type="InterPro" id="IPR036445">
    <property type="entry name" value="GPCR_2_extracell_dom_sf"/>
</dbReference>
<accession>A0A974HKH4</accession>
<evidence type="ECO:0000256" key="10">
    <source>
        <dbReference type="ARBA" id="ARBA00023224"/>
    </source>
</evidence>
<keyword evidence="6 12" id="KW-0472">Membrane</keyword>
<evidence type="ECO:0000256" key="2">
    <source>
        <dbReference type="ARBA" id="ARBA00007343"/>
    </source>
</evidence>
<dbReference type="PROSITE" id="PS50221">
    <property type="entry name" value="GAIN_B"/>
    <property type="match status" value="1"/>
</dbReference>
<dbReference type="PANTHER" id="PTHR45813">
    <property type="entry name" value="IG-LIKE DOMAIN-CONTAINING PROTEIN"/>
    <property type="match status" value="1"/>
</dbReference>
<keyword evidence="3 12" id="KW-0812">Transmembrane</keyword>
<dbReference type="GO" id="GO:0004930">
    <property type="term" value="F:G protein-coupled receptor activity"/>
    <property type="evidence" value="ECO:0007669"/>
    <property type="project" value="UniProtKB-KW"/>
</dbReference>
<evidence type="ECO:0000256" key="7">
    <source>
        <dbReference type="ARBA" id="ARBA00023157"/>
    </source>
</evidence>
<dbReference type="InterPro" id="IPR017981">
    <property type="entry name" value="GPCR_2-like_7TM"/>
</dbReference>
<evidence type="ECO:0000256" key="3">
    <source>
        <dbReference type="ARBA" id="ARBA00022692"/>
    </source>
</evidence>
<evidence type="ECO:0000256" key="12">
    <source>
        <dbReference type="SAM" id="Phobius"/>
    </source>
</evidence>
<feature type="transmembrane region" description="Helical" evidence="12">
    <location>
        <begin position="695"/>
        <end position="719"/>
    </location>
</feature>
<feature type="compositionally biased region" description="Acidic residues" evidence="11">
    <location>
        <begin position="837"/>
        <end position="846"/>
    </location>
</feature>
<keyword evidence="10" id="KW-0807">Transducer</keyword>
<organism evidence="16 17">
    <name type="scientific">Xenopus laevis</name>
    <name type="common">African clawed frog</name>
    <dbReference type="NCBI Taxonomy" id="8355"/>
    <lineage>
        <taxon>Eukaryota</taxon>
        <taxon>Metazoa</taxon>
        <taxon>Chordata</taxon>
        <taxon>Craniata</taxon>
        <taxon>Vertebrata</taxon>
        <taxon>Euteleostomi</taxon>
        <taxon>Amphibia</taxon>
        <taxon>Batrachia</taxon>
        <taxon>Anura</taxon>
        <taxon>Pipoidea</taxon>
        <taxon>Pipidae</taxon>
        <taxon>Xenopodinae</taxon>
        <taxon>Xenopus</taxon>
        <taxon>Xenopus</taxon>
    </lineage>
</organism>
<dbReference type="Pfam" id="PF00002">
    <property type="entry name" value="7tm_2"/>
    <property type="match status" value="1"/>
</dbReference>
<evidence type="ECO:0000313" key="16">
    <source>
        <dbReference type="EMBL" id="OCT81497.1"/>
    </source>
</evidence>
<feature type="transmembrane region" description="Helical" evidence="12">
    <location>
        <begin position="619"/>
        <end position="645"/>
    </location>
</feature>
<evidence type="ECO:0000313" key="17">
    <source>
        <dbReference type="Proteomes" id="UP000694892"/>
    </source>
</evidence>
<evidence type="ECO:0000256" key="4">
    <source>
        <dbReference type="ARBA" id="ARBA00022989"/>
    </source>
</evidence>
<feature type="region of interest" description="Disordered" evidence="11">
    <location>
        <begin position="726"/>
        <end position="846"/>
    </location>
</feature>
<dbReference type="GO" id="GO:0016020">
    <property type="term" value="C:membrane"/>
    <property type="evidence" value="ECO:0007669"/>
    <property type="project" value="UniProtKB-SubCell"/>
</dbReference>
<dbReference type="SUPFAM" id="SSF111418">
    <property type="entry name" value="Hormone receptor domain"/>
    <property type="match status" value="1"/>
</dbReference>
<evidence type="ECO:0000256" key="11">
    <source>
        <dbReference type="SAM" id="MobiDB-lite"/>
    </source>
</evidence>
<keyword evidence="7" id="KW-1015">Disulfide bond</keyword>
<feature type="domain" description="GAIN-B" evidence="13">
    <location>
        <begin position="365"/>
        <end position="534"/>
    </location>
</feature>
<name>A0A974HKH4_XENLA</name>
<evidence type="ECO:0000256" key="1">
    <source>
        <dbReference type="ARBA" id="ARBA00004141"/>
    </source>
</evidence>
<reference evidence="17" key="1">
    <citation type="journal article" date="2016" name="Nature">
        <title>Genome evolution in the allotetraploid frog Xenopus laevis.</title>
        <authorList>
            <person name="Session A.M."/>
            <person name="Uno Y."/>
            <person name="Kwon T."/>
            <person name="Chapman J.A."/>
            <person name="Toyoda A."/>
            <person name="Takahashi S."/>
            <person name="Fukui A."/>
            <person name="Hikosaka A."/>
            <person name="Suzuki A."/>
            <person name="Kondo M."/>
            <person name="van Heeringen S.J."/>
            <person name="Quigley I."/>
            <person name="Heinz S."/>
            <person name="Ogino H."/>
            <person name="Ochi H."/>
            <person name="Hellsten U."/>
            <person name="Lyons J.B."/>
            <person name="Simakov O."/>
            <person name="Putnam N."/>
            <person name="Stites J."/>
            <person name="Kuroki Y."/>
            <person name="Tanaka T."/>
            <person name="Michiue T."/>
            <person name="Watanabe M."/>
            <person name="Bogdanovic O."/>
            <person name="Lister R."/>
            <person name="Georgiou G."/>
            <person name="Paranjpe S.S."/>
            <person name="van Kruijsbergen I."/>
            <person name="Shu S."/>
            <person name="Carlson J."/>
            <person name="Kinoshita T."/>
            <person name="Ohta Y."/>
            <person name="Mawaribuchi S."/>
            <person name="Jenkins J."/>
            <person name="Grimwood J."/>
            <person name="Schmutz J."/>
            <person name="Mitros T."/>
            <person name="Mozaffari S.V."/>
            <person name="Suzuki Y."/>
            <person name="Haramoto Y."/>
            <person name="Yamamoto T.S."/>
            <person name="Takagi C."/>
            <person name="Heald R."/>
            <person name="Miller K."/>
            <person name="Haudenschild C."/>
            <person name="Kitzman J."/>
            <person name="Nakayama T."/>
            <person name="Izutsu Y."/>
            <person name="Robert J."/>
            <person name="Fortriede J."/>
            <person name="Burns K."/>
            <person name="Lotay V."/>
            <person name="Karimi K."/>
            <person name="Yasuoka Y."/>
            <person name="Dichmann D.S."/>
            <person name="Flajnik M.F."/>
            <person name="Houston D.W."/>
            <person name="Shendure J."/>
            <person name="DuPasquier L."/>
            <person name="Vize P.D."/>
            <person name="Zorn A.M."/>
            <person name="Ito M."/>
            <person name="Marcotte E.M."/>
            <person name="Wallingford J.B."/>
            <person name="Ito Y."/>
            <person name="Asashima M."/>
            <person name="Ueno N."/>
            <person name="Matsuda Y."/>
            <person name="Veenstra G.J."/>
            <person name="Fujiyama A."/>
            <person name="Harland R.M."/>
            <person name="Taira M."/>
            <person name="Rokhsar D.S."/>
        </authorList>
    </citation>
    <scope>NUCLEOTIDE SEQUENCE [LARGE SCALE GENOMIC DNA]</scope>
    <source>
        <strain evidence="17">J</strain>
    </source>
</reference>
<dbReference type="Pfam" id="PF01825">
    <property type="entry name" value="GPS"/>
    <property type="match status" value="1"/>
</dbReference>
<feature type="domain" description="G-protein coupled receptors family 2 profile 1" evidence="14">
    <location>
        <begin position="202"/>
        <end position="233"/>
    </location>
</feature>
<dbReference type="Pfam" id="PF24528">
    <property type="entry name" value="Ig_ADGRF3"/>
    <property type="match status" value="1"/>
</dbReference>
<comment type="subcellular location">
    <subcellularLocation>
        <location evidence="1">Membrane</location>
        <topology evidence="1">Multi-pass membrane protein</topology>
    </subcellularLocation>
</comment>
<keyword evidence="8" id="KW-0675">Receptor</keyword>
<dbReference type="InterPro" id="IPR000203">
    <property type="entry name" value="GPS"/>
</dbReference>
<dbReference type="GO" id="GO:0007189">
    <property type="term" value="P:adenylate cyclase-activating G protein-coupled receptor signaling pathway"/>
    <property type="evidence" value="ECO:0007669"/>
    <property type="project" value="TreeGrafter"/>
</dbReference>
<keyword evidence="9" id="KW-0325">Glycoprotein</keyword>
<dbReference type="PROSITE" id="PS50227">
    <property type="entry name" value="G_PROTEIN_RECEP_F2_3"/>
    <property type="match status" value="1"/>
</dbReference>
<keyword evidence="4 12" id="KW-1133">Transmembrane helix</keyword>
<comment type="similarity">
    <text evidence="2">Belongs to the G-protein coupled receptor 2 family. Adhesion G-protein coupled receptor (ADGR) subfamily.</text>
</comment>
<feature type="compositionally biased region" description="Basic and acidic residues" evidence="11">
    <location>
        <begin position="737"/>
        <end position="836"/>
    </location>
</feature>
<evidence type="ECO:0000256" key="5">
    <source>
        <dbReference type="ARBA" id="ARBA00023040"/>
    </source>
</evidence>
<proteinExistence type="inferred from homology"/>